<dbReference type="CDD" id="cd01041">
    <property type="entry name" value="Rubrerythrin"/>
    <property type="match status" value="1"/>
</dbReference>
<dbReference type="PROSITE" id="PS50905">
    <property type="entry name" value="FERRITIN_LIKE"/>
    <property type="match status" value="1"/>
</dbReference>
<comment type="function">
    <text evidence="6">May provide oxidative stress protection via catalytic reduction of intracellular hydrogen peroxide.</text>
</comment>
<dbReference type="Proteomes" id="UP000030136">
    <property type="component" value="Unassembled WGS sequence"/>
</dbReference>
<dbReference type="SUPFAM" id="SSF57802">
    <property type="entry name" value="Rubredoxin-like"/>
    <property type="match status" value="1"/>
</dbReference>
<dbReference type="EMBL" id="JQJC01000016">
    <property type="protein sequence ID" value="KGN94543.1"/>
    <property type="molecule type" value="Genomic_DNA"/>
</dbReference>
<dbReference type="CDD" id="cd00729">
    <property type="entry name" value="rubredoxin_SM"/>
    <property type="match status" value="1"/>
</dbReference>
<feature type="domain" description="Ferritin-like diiron" evidence="10">
    <location>
        <begin position="2"/>
        <end position="145"/>
    </location>
</feature>
<dbReference type="InterPro" id="IPR012347">
    <property type="entry name" value="Ferritin-like"/>
</dbReference>
<keyword evidence="5" id="KW-0408">Iron</keyword>
<comment type="subunit">
    <text evidence="7">Homodimer. Possesses two rubredoxin-like centers and two non-sulfur oxo-bridged di-iron centers per dimer.</text>
</comment>
<dbReference type="eggNOG" id="COG1592">
    <property type="taxonomic scope" value="Bacteria"/>
</dbReference>
<evidence type="ECO:0000256" key="8">
    <source>
        <dbReference type="ARBA" id="ARBA00069213"/>
    </source>
</evidence>
<reference evidence="11 13" key="1">
    <citation type="submission" date="2014-08" db="EMBL/GenBank/DDBJ databases">
        <title>Porphyromonas crevioricanis strain:COT-253_OH1447 Genome sequencing.</title>
        <authorList>
            <person name="Wallis C."/>
            <person name="Deusch O."/>
            <person name="O'Flynn C."/>
            <person name="Davis I."/>
            <person name="Jospin G."/>
            <person name="Darling A.E."/>
            <person name="Coil D.A."/>
            <person name="Alexiev A."/>
            <person name="Horsfall A."/>
            <person name="Kirkwood N."/>
            <person name="Harris S."/>
            <person name="Eisen J.A."/>
        </authorList>
    </citation>
    <scope>NUCLEOTIDE SEQUENCE [LARGE SCALE GENOMIC DNA]</scope>
    <source>
        <strain evidence="13">COT-253 OH1447</strain>
        <strain evidence="11">COT-253_OH1447</strain>
    </source>
</reference>
<reference evidence="12 14" key="2">
    <citation type="submission" date="2018-06" db="EMBL/GenBank/DDBJ databases">
        <authorList>
            <consortium name="Pathogen Informatics"/>
            <person name="Doyle S."/>
        </authorList>
    </citation>
    <scope>NUCLEOTIDE SEQUENCE [LARGE SCALE GENOMIC DNA]</scope>
    <source>
        <strain evidence="12 14">NCTC12858</strain>
    </source>
</reference>
<dbReference type="InterPro" id="IPR048574">
    <property type="entry name" value="RUBY_RBDX"/>
</dbReference>
<evidence type="ECO:0000259" key="9">
    <source>
        <dbReference type="PROSITE" id="PS50903"/>
    </source>
</evidence>
<dbReference type="PROSITE" id="PS50903">
    <property type="entry name" value="RUBREDOXIN_LIKE"/>
    <property type="match status" value="1"/>
</dbReference>
<dbReference type="FunFam" id="2.20.28.10:FF:000018">
    <property type="entry name" value="Rubrerythrin"/>
    <property type="match status" value="1"/>
</dbReference>
<evidence type="ECO:0000259" key="10">
    <source>
        <dbReference type="PROSITE" id="PS50905"/>
    </source>
</evidence>
<evidence type="ECO:0000256" key="1">
    <source>
        <dbReference type="ARBA" id="ARBA00001965"/>
    </source>
</evidence>
<evidence type="ECO:0000313" key="12">
    <source>
        <dbReference type="EMBL" id="SQH72293.1"/>
    </source>
</evidence>
<evidence type="ECO:0000256" key="6">
    <source>
        <dbReference type="ARBA" id="ARBA00055868"/>
    </source>
</evidence>
<keyword evidence="2" id="KW-0813">Transport</keyword>
<keyword evidence="12" id="KW-0575">Peroxidase</keyword>
<sequence>MSIKGTQTEQNLLKSFAGESQARSRYTFFASVAKKEGYEQIAAIFMETAEQEKEHAKRFFKFLEGGMVEITACYPAGVIGTTAENLAAAAAGENEEWTELYPEFARIAEEEGFKDIANAFKQIAKVEEQHELRYRTLLERVQNNTIFSREEAIRWQCRNCGYVVESKQAPAKCPACLHPQAYFEPMHQNF</sequence>
<dbReference type="Pfam" id="PF02915">
    <property type="entry name" value="Rubrerythrin"/>
    <property type="match status" value="1"/>
</dbReference>
<evidence type="ECO:0000313" key="11">
    <source>
        <dbReference type="EMBL" id="KGN94543.1"/>
    </source>
</evidence>
<dbReference type="Gene3D" id="1.20.1260.10">
    <property type="match status" value="1"/>
</dbReference>
<evidence type="ECO:0000313" key="14">
    <source>
        <dbReference type="Proteomes" id="UP000249300"/>
    </source>
</evidence>
<keyword evidence="14" id="KW-1185">Reference proteome</keyword>
<dbReference type="Proteomes" id="UP000249300">
    <property type="component" value="Chromosome 1"/>
</dbReference>
<dbReference type="AlphaFoldDB" id="A0A0A2FIZ2"/>
<dbReference type="PANTHER" id="PTHR43865">
    <property type="entry name" value="RUBRERYTHRIN-RELATED"/>
    <property type="match status" value="1"/>
</dbReference>
<evidence type="ECO:0000256" key="7">
    <source>
        <dbReference type="ARBA" id="ARBA00063441"/>
    </source>
</evidence>
<dbReference type="InterPro" id="IPR009078">
    <property type="entry name" value="Ferritin-like_SF"/>
</dbReference>
<dbReference type="KEGG" id="pcre:NCTC12858_00099"/>
<accession>A0A0A2FIZ2</accession>
<dbReference type="InterPro" id="IPR024934">
    <property type="entry name" value="Rubredoxin-like_dom"/>
</dbReference>
<evidence type="ECO:0000256" key="3">
    <source>
        <dbReference type="ARBA" id="ARBA00022723"/>
    </source>
</evidence>
<dbReference type="EMBL" id="LS483447">
    <property type="protein sequence ID" value="SQH72293.1"/>
    <property type="molecule type" value="Genomic_DNA"/>
</dbReference>
<keyword evidence="3" id="KW-0479">Metal-binding</keyword>
<dbReference type="InterPro" id="IPR009040">
    <property type="entry name" value="Ferritin-like_diiron"/>
</dbReference>
<gene>
    <name evidence="12" type="primary">rbr1</name>
    <name evidence="11" type="ORF">HQ38_05735</name>
    <name evidence="12" type="ORF">NCTC12858_00099</name>
</gene>
<dbReference type="RefSeq" id="WP_023937807.1">
    <property type="nucleotide sequence ID" value="NZ_FUXH01000023.1"/>
</dbReference>
<comment type="cofactor">
    <cofactor evidence="1">
        <name>Fe(3+)</name>
        <dbReference type="ChEBI" id="CHEBI:29034"/>
    </cofactor>
</comment>
<dbReference type="GO" id="GO:0004601">
    <property type="term" value="F:peroxidase activity"/>
    <property type="evidence" value="ECO:0007669"/>
    <property type="project" value="UniProtKB-KW"/>
</dbReference>
<dbReference type="PANTHER" id="PTHR43865:SF1">
    <property type="entry name" value="RUBRERYTHRIN-RELATED"/>
    <property type="match status" value="1"/>
</dbReference>
<dbReference type="NCBIfam" id="NF045767">
    <property type="entry name" value="RuberyRbr"/>
    <property type="match status" value="1"/>
</dbReference>
<evidence type="ECO:0000256" key="4">
    <source>
        <dbReference type="ARBA" id="ARBA00022982"/>
    </source>
</evidence>
<feature type="domain" description="Rubredoxin-like" evidence="9">
    <location>
        <begin position="152"/>
        <end position="186"/>
    </location>
</feature>
<protein>
    <recommendedName>
        <fullName evidence="8">Rubrerythrin</fullName>
    </recommendedName>
</protein>
<dbReference type="SUPFAM" id="SSF47240">
    <property type="entry name" value="Ferritin-like"/>
    <property type="match status" value="1"/>
</dbReference>
<organism evidence="12 14">
    <name type="scientific">Porphyromonas crevioricanis</name>
    <dbReference type="NCBI Taxonomy" id="393921"/>
    <lineage>
        <taxon>Bacteria</taxon>
        <taxon>Pseudomonadati</taxon>
        <taxon>Bacteroidota</taxon>
        <taxon>Bacteroidia</taxon>
        <taxon>Bacteroidales</taxon>
        <taxon>Porphyromonadaceae</taxon>
        <taxon>Porphyromonas</taxon>
    </lineage>
</organism>
<dbReference type="InterPro" id="IPR003251">
    <property type="entry name" value="Rr_diiron-bd_dom"/>
</dbReference>
<evidence type="ECO:0000256" key="2">
    <source>
        <dbReference type="ARBA" id="ARBA00022448"/>
    </source>
</evidence>
<dbReference type="GO" id="GO:0005506">
    <property type="term" value="F:iron ion binding"/>
    <property type="evidence" value="ECO:0007669"/>
    <property type="project" value="InterPro"/>
</dbReference>
<evidence type="ECO:0000313" key="13">
    <source>
        <dbReference type="Proteomes" id="UP000030136"/>
    </source>
</evidence>
<proteinExistence type="predicted"/>
<dbReference type="Pfam" id="PF21349">
    <property type="entry name" value="RUBY_RBDX"/>
    <property type="match status" value="1"/>
</dbReference>
<keyword evidence="12" id="KW-0560">Oxidoreductase</keyword>
<dbReference type="InterPro" id="IPR052364">
    <property type="entry name" value="Rubrerythrin"/>
</dbReference>
<dbReference type="Gene3D" id="2.20.28.10">
    <property type="match status" value="1"/>
</dbReference>
<name>A0A0A2FIZ2_9PORP</name>
<dbReference type="OrthoDB" id="9799749at2"/>
<dbReference type="STRING" id="393921.HQ45_04515"/>
<evidence type="ECO:0000256" key="5">
    <source>
        <dbReference type="ARBA" id="ARBA00023004"/>
    </source>
</evidence>
<keyword evidence="4" id="KW-0249">Electron transport</keyword>